<evidence type="ECO:0000259" key="1">
    <source>
        <dbReference type="Pfam" id="PF15565"/>
    </source>
</evidence>
<dbReference type="PATRIC" id="fig|1396.535.peg.342"/>
<feature type="domain" description="Immunity protein 30" evidence="1">
    <location>
        <begin position="12"/>
        <end position="112"/>
    </location>
</feature>
<proteinExistence type="predicted"/>
<sequence length="153" mass="17681">MDTKEHLNRLYDNRLLENENEIQEFNESCIRVIECNDVSIIPDLCLVFDDDTEQPEVMFSLIHGIEGLYENHIEEGLKCIATAAPSMMSGAKDWVEIIHYRILNNLQIRTVYGKVLSQFDLSITSSIKELLLEMKNEDPDMFSKSINEVIELI</sequence>
<dbReference type="RefSeq" id="WP_063261431.1">
    <property type="nucleotide sequence ID" value="NZ_LJKE01000051.1"/>
</dbReference>
<dbReference type="Proteomes" id="UP000076482">
    <property type="component" value="Unassembled WGS sequence"/>
</dbReference>
<dbReference type="Pfam" id="PF15565">
    <property type="entry name" value="Imm30"/>
    <property type="match status" value="1"/>
</dbReference>
<comment type="caution">
    <text evidence="2">The sequence shown here is derived from an EMBL/GenBank/DDBJ whole genome shotgun (WGS) entry which is preliminary data.</text>
</comment>
<evidence type="ECO:0000313" key="2">
    <source>
        <dbReference type="EMBL" id="KZD64287.1"/>
    </source>
</evidence>
<gene>
    <name evidence="2" type="ORF">B4088_3056</name>
</gene>
<dbReference type="InterPro" id="IPR029084">
    <property type="entry name" value="Imm30"/>
</dbReference>
<accession>A0A161T4J8</accession>
<organism evidence="2 3">
    <name type="scientific">Bacillus cereus</name>
    <dbReference type="NCBI Taxonomy" id="1396"/>
    <lineage>
        <taxon>Bacteria</taxon>
        <taxon>Bacillati</taxon>
        <taxon>Bacillota</taxon>
        <taxon>Bacilli</taxon>
        <taxon>Bacillales</taxon>
        <taxon>Bacillaceae</taxon>
        <taxon>Bacillus</taxon>
        <taxon>Bacillus cereus group</taxon>
    </lineage>
</organism>
<dbReference type="AlphaFoldDB" id="A0A161T4J8"/>
<name>A0A161T4J8_BACCE</name>
<reference evidence="2 3" key="1">
    <citation type="submission" date="2015-09" db="EMBL/GenBank/DDBJ databases">
        <title>Bacillus cereus food isolates.</title>
        <authorList>
            <person name="Boekhorst J."/>
        </authorList>
    </citation>
    <scope>NUCLEOTIDE SEQUENCE [LARGE SCALE GENOMIC DNA]</scope>
    <source>
        <strain evidence="2 3">B4088</strain>
    </source>
</reference>
<dbReference type="EMBL" id="LJKE01000051">
    <property type="protein sequence ID" value="KZD64287.1"/>
    <property type="molecule type" value="Genomic_DNA"/>
</dbReference>
<evidence type="ECO:0000313" key="3">
    <source>
        <dbReference type="Proteomes" id="UP000076482"/>
    </source>
</evidence>
<protein>
    <recommendedName>
        <fullName evidence="1">Immunity protein 30 domain-containing protein</fullName>
    </recommendedName>
</protein>